<feature type="compositionally biased region" description="Basic and acidic residues" evidence="18">
    <location>
        <begin position="823"/>
        <end position="838"/>
    </location>
</feature>
<evidence type="ECO:0000256" key="15">
    <source>
        <dbReference type="PROSITE-ProRule" id="PRU00042"/>
    </source>
</evidence>
<dbReference type="GO" id="GO:0016556">
    <property type="term" value="P:mRNA modification"/>
    <property type="evidence" value="ECO:0007669"/>
    <property type="project" value="UniProtKB-UniRule"/>
</dbReference>
<dbReference type="InterPro" id="IPR013087">
    <property type="entry name" value="Znf_C2H2_type"/>
</dbReference>
<dbReference type="SUPFAM" id="SSF57667">
    <property type="entry name" value="beta-beta-alpha zinc fingers"/>
    <property type="match status" value="1"/>
</dbReference>
<dbReference type="SUPFAM" id="SSF53335">
    <property type="entry name" value="S-adenosyl-L-methionine-dependent methyltransferases"/>
    <property type="match status" value="1"/>
</dbReference>
<evidence type="ECO:0000256" key="5">
    <source>
        <dbReference type="ARBA" id="ARBA00022723"/>
    </source>
</evidence>
<evidence type="ECO:0000259" key="20">
    <source>
        <dbReference type="PROSITE" id="PS50157"/>
    </source>
</evidence>
<keyword evidence="5" id="KW-0479">Metal-binding</keyword>
<keyword evidence="13 17" id="KW-0539">Nucleus</keyword>
<comment type="subunit">
    <text evidence="17">Heterodimer; heterodimerizes with mettl3 to form an antiparallel heterodimer that constitutes an active methyltransferase.</text>
</comment>
<dbReference type="GO" id="GO:0030154">
    <property type="term" value="P:cell differentiation"/>
    <property type="evidence" value="ECO:0007669"/>
    <property type="project" value="UniProtKB-KW"/>
</dbReference>
<dbReference type="PROSITE" id="PS51143">
    <property type="entry name" value="MT_A70"/>
    <property type="match status" value="1"/>
</dbReference>
<dbReference type="FunFam" id="3.30.160.60:FF:000250">
    <property type="entry name" value="zinc finger protein 197 isoform X1"/>
    <property type="match status" value="1"/>
</dbReference>
<dbReference type="PROSITE" id="PS50097">
    <property type="entry name" value="BTB"/>
    <property type="match status" value="1"/>
</dbReference>
<gene>
    <name evidence="21" type="ORF">Q7C36_001658</name>
</gene>
<keyword evidence="22" id="KW-1185">Reference proteome</keyword>
<evidence type="ECO:0000256" key="9">
    <source>
        <dbReference type="ARBA" id="ARBA00022843"/>
    </source>
</evidence>
<dbReference type="GO" id="GO:0140640">
    <property type="term" value="F:catalytic activity, acting on a nucleic acid"/>
    <property type="evidence" value="ECO:0007669"/>
    <property type="project" value="UniProtKB-ARBA"/>
</dbReference>
<dbReference type="PANTHER" id="PTHR13107">
    <property type="entry name" value="N6-ADENOSINE-METHYLTRANSFERASE NON-CATALYTIC SUBUNIT"/>
    <property type="match status" value="1"/>
</dbReference>
<feature type="compositionally biased region" description="Basic and acidic residues" evidence="18">
    <location>
        <begin position="734"/>
        <end position="745"/>
    </location>
</feature>
<evidence type="ECO:0000256" key="13">
    <source>
        <dbReference type="ARBA" id="ARBA00023242"/>
    </source>
</evidence>
<keyword evidence="8" id="KW-0862">Zinc</keyword>
<keyword evidence="6" id="KW-0677">Repeat</keyword>
<dbReference type="InterPro" id="IPR011333">
    <property type="entry name" value="SKP1/BTB/POZ_sf"/>
</dbReference>
<comment type="subcellular location">
    <subcellularLocation>
        <location evidence="2 17">Nucleus</location>
    </subcellularLocation>
</comment>
<dbReference type="Proteomes" id="UP001187315">
    <property type="component" value="Unassembled WGS sequence"/>
</dbReference>
<evidence type="ECO:0000256" key="4">
    <source>
        <dbReference type="ARBA" id="ARBA00022553"/>
    </source>
</evidence>
<feature type="region of interest" description="Disordered" evidence="18">
    <location>
        <begin position="796"/>
        <end position="888"/>
    </location>
</feature>
<protein>
    <recommendedName>
        <fullName evidence="14 17">N(6)-adenosine-methyltransferase non-catalytic subunit METTL14</fullName>
    </recommendedName>
    <alternativeName>
        <fullName evidence="17">Methyltransferase-like protein 14</fullName>
    </alternativeName>
</protein>
<feature type="compositionally biased region" description="Acidic residues" evidence="18">
    <location>
        <begin position="69"/>
        <end position="82"/>
    </location>
</feature>
<dbReference type="GO" id="GO:0003729">
    <property type="term" value="F:mRNA binding"/>
    <property type="evidence" value="ECO:0007669"/>
    <property type="project" value="UniProtKB-UniRule"/>
</dbReference>
<keyword evidence="17" id="KW-0221">Differentiation</keyword>
<dbReference type="InterPro" id="IPR000210">
    <property type="entry name" value="BTB/POZ_dom"/>
</dbReference>
<dbReference type="SMART" id="SM00355">
    <property type="entry name" value="ZnF_C2H2"/>
    <property type="match status" value="2"/>
</dbReference>
<keyword evidence="9" id="KW-0832">Ubl conjugation</keyword>
<evidence type="ECO:0000256" key="2">
    <source>
        <dbReference type="ARBA" id="ARBA00004123"/>
    </source>
</evidence>
<dbReference type="GO" id="GO:0008757">
    <property type="term" value="F:S-adenosylmethionine-dependent methyltransferase activity"/>
    <property type="evidence" value="ECO:0007669"/>
    <property type="project" value="UniProtKB-ARBA"/>
</dbReference>
<feature type="domain" description="C2H2-type" evidence="20">
    <location>
        <begin position="1084"/>
        <end position="1105"/>
    </location>
</feature>
<evidence type="ECO:0000256" key="16">
    <source>
        <dbReference type="PROSITE-ProRule" id="PRU00489"/>
    </source>
</evidence>
<evidence type="ECO:0000259" key="19">
    <source>
        <dbReference type="PROSITE" id="PS50097"/>
    </source>
</evidence>
<comment type="similarity">
    <text evidence="16 17">Belongs to the MT-A70-like family.</text>
</comment>
<accession>A0AA88NWD1</accession>
<dbReference type="InterPro" id="IPR007757">
    <property type="entry name" value="MT-A70-like"/>
</dbReference>
<keyword evidence="3" id="KW-1017">Isopeptide bond</keyword>
<evidence type="ECO:0000256" key="14">
    <source>
        <dbReference type="ARBA" id="ARBA00049757"/>
    </source>
</evidence>
<evidence type="ECO:0000256" key="18">
    <source>
        <dbReference type="SAM" id="MobiDB-lite"/>
    </source>
</evidence>
<keyword evidence="11" id="KW-0238">DNA-binding</keyword>
<keyword evidence="7 15" id="KW-0863">Zinc-finger</keyword>
<dbReference type="FunFam" id="3.30.710.10:FF:000061">
    <property type="entry name" value="Zinc finger and BTB domain-containing protein 5"/>
    <property type="match status" value="1"/>
</dbReference>
<dbReference type="AlphaFoldDB" id="A0AA88NWD1"/>
<feature type="compositionally biased region" description="Basic and acidic residues" evidence="18">
    <location>
        <begin position="40"/>
        <end position="51"/>
    </location>
</feature>
<dbReference type="GO" id="GO:0005634">
    <property type="term" value="C:nucleus"/>
    <property type="evidence" value="ECO:0007669"/>
    <property type="project" value="UniProtKB-SubCell"/>
</dbReference>
<organism evidence="21 22">
    <name type="scientific">Tachysurus vachellii</name>
    <name type="common">Darkbarbel catfish</name>
    <name type="synonym">Pelteobagrus vachellii</name>
    <dbReference type="NCBI Taxonomy" id="175792"/>
    <lineage>
        <taxon>Eukaryota</taxon>
        <taxon>Metazoa</taxon>
        <taxon>Chordata</taxon>
        <taxon>Craniata</taxon>
        <taxon>Vertebrata</taxon>
        <taxon>Euteleostomi</taxon>
        <taxon>Actinopterygii</taxon>
        <taxon>Neopterygii</taxon>
        <taxon>Teleostei</taxon>
        <taxon>Ostariophysi</taxon>
        <taxon>Siluriformes</taxon>
        <taxon>Bagridae</taxon>
        <taxon>Tachysurus</taxon>
    </lineage>
</organism>
<feature type="compositionally biased region" description="Gly residues" evidence="18">
    <location>
        <begin position="408"/>
        <end position="418"/>
    </location>
</feature>
<feature type="region of interest" description="Disordered" evidence="18">
    <location>
        <begin position="734"/>
        <end position="781"/>
    </location>
</feature>
<feature type="region of interest" description="Disordered" evidence="18">
    <location>
        <begin position="389"/>
        <end position="443"/>
    </location>
</feature>
<feature type="region of interest" description="Disordered" evidence="18">
    <location>
        <begin position="584"/>
        <end position="603"/>
    </location>
</feature>
<dbReference type="GO" id="GO:0008270">
    <property type="term" value="F:zinc ion binding"/>
    <property type="evidence" value="ECO:0007669"/>
    <property type="project" value="UniProtKB-KW"/>
</dbReference>
<keyword evidence="12" id="KW-0804">Transcription</keyword>
<comment type="caution">
    <text evidence="21">The sequence shown here is derived from an EMBL/GenBank/DDBJ whole genome shotgun (WGS) entry which is preliminary data.</text>
</comment>
<reference evidence="21" key="1">
    <citation type="submission" date="2023-08" db="EMBL/GenBank/DDBJ databases">
        <title>Pelteobagrus vachellii genome.</title>
        <authorList>
            <person name="Liu H."/>
        </authorList>
    </citation>
    <scope>NUCLEOTIDE SEQUENCE</scope>
    <source>
        <strain evidence="21">PRFRI_2022a</strain>
        <tissue evidence="21">Muscle</tissue>
    </source>
</reference>
<dbReference type="InterPro" id="IPR029063">
    <property type="entry name" value="SAM-dependent_MTases_sf"/>
</dbReference>
<keyword evidence="4" id="KW-0597">Phosphoprotein</keyword>
<evidence type="ECO:0000256" key="12">
    <source>
        <dbReference type="ARBA" id="ARBA00023163"/>
    </source>
</evidence>
<evidence type="ECO:0000256" key="7">
    <source>
        <dbReference type="ARBA" id="ARBA00022771"/>
    </source>
</evidence>
<dbReference type="PROSITE" id="PS50157">
    <property type="entry name" value="ZINC_FINGER_C2H2_2"/>
    <property type="match status" value="2"/>
</dbReference>
<dbReference type="Gene3D" id="3.30.710.10">
    <property type="entry name" value="Potassium Channel Kv1.1, Chain A"/>
    <property type="match status" value="1"/>
</dbReference>
<dbReference type="EMBL" id="JAVHJS010000002">
    <property type="protein sequence ID" value="KAK2865602.1"/>
    <property type="molecule type" value="Genomic_DNA"/>
</dbReference>
<dbReference type="SUPFAM" id="SSF54695">
    <property type="entry name" value="POZ domain"/>
    <property type="match status" value="1"/>
</dbReference>
<feature type="domain" description="BTB" evidence="19">
    <location>
        <begin position="483"/>
        <end position="552"/>
    </location>
</feature>
<feature type="region of interest" description="Disordered" evidence="18">
    <location>
        <begin position="40"/>
        <end position="95"/>
    </location>
</feature>
<feature type="compositionally biased region" description="Low complexity" evidence="18">
    <location>
        <begin position="638"/>
        <end position="649"/>
    </location>
</feature>
<comment type="function">
    <text evidence="17">The METTL3-METTL14 heterodimer forms a N6-methyltransferase complex that methylates adenosine residues at the N(6) position of some mRNAs and regulates the circadian clock, differentiation of embryonic stem cells and cortical neurogenesis. In the heterodimer formed with mettl3, mettl14 constitutes the RNA-binding scaffold that recognizes the substrate rather than the catalytic core. N6-methyladenosine (m6A), which takes place at the 5'-[AG]GAC-3' consensus sites of some mRNAs, plays a role in mRNA stability and processing.</text>
</comment>
<evidence type="ECO:0000256" key="10">
    <source>
        <dbReference type="ARBA" id="ARBA00023015"/>
    </source>
</evidence>
<evidence type="ECO:0000256" key="17">
    <source>
        <dbReference type="RuleBase" id="RU369092"/>
    </source>
</evidence>
<dbReference type="Pfam" id="PF05063">
    <property type="entry name" value="MT-A70"/>
    <property type="match status" value="1"/>
</dbReference>
<dbReference type="GO" id="GO:0003677">
    <property type="term" value="F:DNA binding"/>
    <property type="evidence" value="ECO:0007669"/>
    <property type="project" value="UniProtKB-KW"/>
</dbReference>
<evidence type="ECO:0000256" key="11">
    <source>
        <dbReference type="ARBA" id="ARBA00023125"/>
    </source>
</evidence>
<evidence type="ECO:0000256" key="3">
    <source>
        <dbReference type="ARBA" id="ARBA00022499"/>
    </source>
</evidence>
<evidence type="ECO:0000256" key="1">
    <source>
        <dbReference type="ARBA" id="ARBA00003767"/>
    </source>
</evidence>
<keyword evidence="17" id="KW-0694">RNA-binding</keyword>
<evidence type="ECO:0000313" key="21">
    <source>
        <dbReference type="EMBL" id="KAK2865602.1"/>
    </source>
</evidence>
<keyword evidence="10" id="KW-0805">Transcription regulation</keyword>
<evidence type="ECO:0000256" key="6">
    <source>
        <dbReference type="ARBA" id="ARBA00022737"/>
    </source>
</evidence>
<proteinExistence type="inferred from homology"/>
<dbReference type="PANTHER" id="PTHR13107:SF0">
    <property type="entry name" value="N6-ADENOSINE-METHYLTRANSFERASE NON-CATALYTIC SUBUNIT"/>
    <property type="match status" value="1"/>
</dbReference>
<sequence>MDSRLQEIRERQKLRRQLLAQQLGAESADAIGAILNSKQEQKEIEETRETCRSSFDTAASGSKRKCPTEGEDADEDVEEQREDAEPQQQEDSNPFEEVYKDSSTFLKGTQSLNPHNDYCQHFVDTGHRPQNFIRDVGLADRFEEYPKLRELIRLKDELISTTNTPPMYLQADPENFDLRDLKCKFDVILLEPPLEEYYRESGIIASERFWTWDDIMKLEIDEISALRSFVFLWCGSGEGLDLGRMCLRKWGFRRCEDICWIKTNKNNPGKTKTLDPKAVFQRTKEHCLMGIKGTVRRSTDGDFIHANVDIDLIITEEPEMGNIEKPVEIFHIIEHFCLGLRRLHLFGRDSTIRPGWLTVGPTLTNSNFNAEAYSSHFSNSHLSGCTEDIERLRPKSPPPKPEGCRGAPRGGRGGVAGGRGERGRDRNRPNFRGERGGFRGRGAPHPTPTWLLWGKQNKIMDFPGHFEQIFQQLNYQRVHGQLCDCVIVVGSRHFKAHRAVLAACSTHFRALFSVSEGDGNVSVIRLDSEVVTSEAFSVLVDMMYTSTLTLGESNVMDVLLAASHLHLNTVVKACKHYLNTRTLPKSPLSERGSQRVEQQQLNNNSNSHLQRSFLLQQLGLSVVSSALSEETEEDGCTASRGAGAVSASGLLHQRESFTPQRRLQKRRQNFSLIRSEAENPRQRQRLPSQGQGIVDDCGEGGAVGEELLSPDSRSKTIDEDSKLDVVVIGGDEREDYRRATAHEDVQLPSQSDGGRGSRAEPLLLPHKDEYPEGDGVQVKGGGEGEAARMQVMVKSEPISSPEGADETSDVMSQAEGSDQVEAVGEKLELSPEGSEHSFSDPQPSSDILISEIKGPVMEGERLGDTGGGLESRRERGGGLLSPMSFDRVSVPNTTTGECTLDHDPPRFLFGSESSSSMHLPPSQNLLCREAQDFSSMRADTLLLQPMLDSIASSSSEQLAMEFQRNICGGGAYRFPPYRRIAPKAGAAAALMQDAASSSTSSSSMLVNGANFDASSQRGSNSNPLPQLTRASADVLSKCKKALSEHNVLVVEGARKYACKICCKTFLTLTDCKKHIRVHTGEKPYACLKCGKRFSQSSHLYKHSKTTCLRWQNNTMSTGLL</sequence>
<evidence type="ECO:0000256" key="8">
    <source>
        <dbReference type="ARBA" id="ARBA00022833"/>
    </source>
</evidence>
<dbReference type="SMART" id="SM00225">
    <property type="entry name" value="BTB"/>
    <property type="match status" value="1"/>
</dbReference>
<comment type="function">
    <text evidence="1">May be involved in transcriptional regulation.</text>
</comment>
<dbReference type="InterPro" id="IPR036236">
    <property type="entry name" value="Znf_C2H2_sf"/>
</dbReference>
<dbReference type="Gene3D" id="3.30.160.60">
    <property type="entry name" value="Classic Zinc Finger"/>
    <property type="match status" value="2"/>
</dbReference>
<dbReference type="PROSITE" id="PS51592">
    <property type="entry name" value="SAM_MTA70L_2"/>
    <property type="match status" value="1"/>
</dbReference>
<dbReference type="Pfam" id="PF00651">
    <property type="entry name" value="BTB"/>
    <property type="match status" value="1"/>
</dbReference>
<name>A0AA88NWD1_TACVA</name>
<feature type="compositionally biased region" description="Basic and acidic residues" evidence="18">
    <location>
        <begin position="419"/>
        <end position="437"/>
    </location>
</feature>
<feature type="domain" description="C2H2-type" evidence="20">
    <location>
        <begin position="1056"/>
        <end position="1083"/>
    </location>
</feature>
<evidence type="ECO:0000313" key="22">
    <source>
        <dbReference type="Proteomes" id="UP001187315"/>
    </source>
</evidence>
<dbReference type="PROSITE" id="PS00028">
    <property type="entry name" value="ZINC_FINGER_C2H2_1"/>
    <property type="match status" value="1"/>
</dbReference>
<dbReference type="InterPro" id="IPR045123">
    <property type="entry name" value="METTL14-like"/>
</dbReference>
<dbReference type="GO" id="GO:0036396">
    <property type="term" value="C:RNA N6-methyladenosine methyltransferase complex"/>
    <property type="evidence" value="ECO:0007669"/>
    <property type="project" value="UniProtKB-UniRule"/>
</dbReference>
<feature type="region of interest" description="Disordered" evidence="18">
    <location>
        <begin position="631"/>
        <end position="716"/>
    </location>
</feature>